<dbReference type="GeneID" id="87806904"/>
<dbReference type="RefSeq" id="XP_062626182.1">
    <property type="nucleotide sequence ID" value="XM_062770198.1"/>
</dbReference>
<accession>A0AAF0Y4T7</accession>
<name>A0AAF0Y4T7_9TREE</name>
<proteinExistence type="predicted"/>
<evidence type="ECO:0000313" key="3">
    <source>
        <dbReference type="Proteomes" id="UP000827549"/>
    </source>
</evidence>
<feature type="region of interest" description="Disordered" evidence="1">
    <location>
        <begin position="1"/>
        <end position="22"/>
    </location>
</feature>
<dbReference type="EMBL" id="CP086716">
    <property type="protein sequence ID" value="WOO80150.1"/>
    <property type="molecule type" value="Genomic_DNA"/>
</dbReference>
<protein>
    <submittedName>
        <fullName evidence="2">Uncharacterized protein</fullName>
    </submittedName>
</protein>
<gene>
    <name evidence="2" type="ORF">LOC62_03G003663</name>
</gene>
<organism evidence="2 3">
    <name type="scientific">Vanrija pseudolonga</name>
    <dbReference type="NCBI Taxonomy" id="143232"/>
    <lineage>
        <taxon>Eukaryota</taxon>
        <taxon>Fungi</taxon>
        <taxon>Dikarya</taxon>
        <taxon>Basidiomycota</taxon>
        <taxon>Agaricomycotina</taxon>
        <taxon>Tremellomycetes</taxon>
        <taxon>Trichosporonales</taxon>
        <taxon>Trichosporonaceae</taxon>
        <taxon>Vanrija</taxon>
    </lineage>
</organism>
<sequence>MASSSVTGDASPPPIKSRLDPSSFPEIIDEIIKHADRETRLAVRASSQACRDRVDAKLLKHVIVDNKFINKGVYAIRILDREDIRLPLIPWKSVDGQAQSDTDAQLWQRSLDEARRLKHINIVDCSNRFLWPESICFRELKHVKVIDASNSFQWPTDIYLPSLKYTRLHHTERTNQPAAESLVFFVRLFPAHLPRMYSTGANNIVTYTSPRKVVVRLLPGSFCSSSRDLGDFHPRWSQVKHLVVIAPTGFGEFPGGWKGFNQQLHQLLEMMSSSLDGPKSVTCVGLAEAFLRIARHSVKDNLDLPDVDDVLNPEFWRSTYFNPAQNVYNRVELGQLLHTLEHFNVKCVTTSKYRASLTPEDAAAELVANGALLGFRVDW</sequence>
<evidence type="ECO:0000256" key="1">
    <source>
        <dbReference type="SAM" id="MobiDB-lite"/>
    </source>
</evidence>
<dbReference type="AlphaFoldDB" id="A0AAF0Y4T7"/>
<dbReference type="Proteomes" id="UP000827549">
    <property type="component" value="Chromosome 3"/>
</dbReference>
<keyword evidence="3" id="KW-1185">Reference proteome</keyword>
<reference evidence="2" key="1">
    <citation type="submission" date="2023-10" db="EMBL/GenBank/DDBJ databases">
        <authorList>
            <person name="Noh H."/>
        </authorList>
    </citation>
    <scope>NUCLEOTIDE SEQUENCE</scope>
    <source>
        <strain evidence="2">DUCC4014</strain>
    </source>
</reference>
<evidence type="ECO:0000313" key="2">
    <source>
        <dbReference type="EMBL" id="WOO80150.1"/>
    </source>
</evidence>